<comment type="caution">
    <text evidence="13">The sequence shown here is derived from an EMBL/GenBank/DDBJ whole genome shotgun (WGS) entry which is preliminary data.</text>
</comment>
<dbReference type="GO" id="GO:0032259">
    <property type="term" value="P:methylation"/>
    <property type="evidence" value="ECO:0007669"/>
    <property type="project" value="UniProtKB-KW"/>
</dbReference>
<evidence type="ECO:0000256" key="11">
    <source>
        <dbReference type="PIRSR" id="PIRSR016958-1"/>
    </source>
</evidence>
<dbReference type="PANTHER" id="PTHR12753">
    <property type="entry name" value="AD-003 - RELATED"/>
    <property type="match status" value="1"/>
</dbReference>
<comment type="similarity">
    <text evidence="1">Belongs to the methyltransferase superfamily. NTM1 family.</text>
</comment>
<evidence type="ECO:0000256" key="5">
    <source>
        <dbReference type="ARBA" id="ARBA00039112"/>
    </source>
</evidence>
<dbReference type="CDD" id="cd02440">
    <property type="entry name" value="AdoMet_MTases"/>
    <property type="match status" value="1"/>
</dbReference>
<dbReference type="GO" id="GO:0071885">
    <property type="term" value="F:N-terminal protein N-methyltransferase activity"/>
    <property type="evidence" value="ECO:0007669"/>
    <property type="project" value="UniProtKB-EC"/>
</dbReference>
<dbReference type="AlphaFoldDB" id="A0A9N8EWP6"/>
<dbReference type="Pfam" id="PF05891">
    <property type="entry name" value="Methyltransf_PK"/>
    <property type="match status" value="1"/>
</dbReference>
<evidence type="ECO:0000256" key="7">
    <source>
        <dbReference type="ARBA" id="ARBA00043129"/>
    </source>
</evidence>
<keyword evidence="14" id="KW-1185">Reference proteome</keyword>
<evidence type="ECO:0000256" key="4">
    <source>
        <dbReference type="ARBA" id="ARBA00022691"/>
    </source>
</evidence>
<feature type="binding site" evidence="11">
    <location>
        <position position="112"/>
    </location>
    <ligand>
        <name>S-adenosyl-L-methionine</name>
        <dbReference type="ChEBI" id="CHEBI:59789"/>
    </ligand>
</feature>
<feature type="region of interest" description="Disordered" evidence="12">
    <location>
        <begin position="1"/>
        <end position="24"/>
    </location>
</feature>
<feature type="binding site" evidence="11">
    <location>
        <position position="180"/>
    </location>
    <ligand>
        <name>S-adenosyl-L-methionine</name>
        <dbReference type="ChEBI" id="CHEBI:59789"/>
    </ligand>
</feature>
<organism evidence="13 14">
    <name type="scientific">Seminavis robusta</name>
    <dbReference type="NCBI Taxonomy" id="568900"/>
    <lineage>
        <taxon>Eukaryota</taxon>
        <taxon>Sar</taxon>
        <taxon>Stramenopiles</taxon>
        <taxon>Ochrophyta</taxon>
        <taxon>Bacillariophyta</taxon>
        <taxon>Bacillariophyceae</taxon>
        <taxon>Bacillariophycidae</taxon>
        <taxon>Naviculales</taxon>
        <taxon>Naviculaceae</taxon>
        <taxon>Seminavis</taxon>
    </lineage>
</organism>
<dbReference type="PANTHER" id="PTHR12753:SF0">
    <property type="entry name" value="ALPHA N-TERMINAL PROTEIN METHYLTRANSFERASE 1"/>
    <property type="match status" value="1"/>
</dbReference>
<dbReference type="Gene3D" id="3.40.50.150">
    <property type="entry name" value="Vaccinia Virus protein VP39"/>
    <property type="match status" value="1"/>
</dbReference>
<protein>
    <recommendedName>
        <fullName evidence="6">Alpha N-terminal protein methyltransferase 1</fullName>
        <ecNumber evidence="5">2.1.1.244</ecNumber>
    </recommendedName>
    <alternativeName>
        <fullName evidence="7">X-Pro-Lys N-terminal protein methyltransferase 1</fullName>
    </alternativeName>
</protein>
<dbReference type="EC" id="2.1.1.244" evidence="5"/>
<evidence type="ECO:0000256" key="8">
    <source>
        <dbReference type="ARBA" id="ARBA00047306"/>
    </source>
</evidence>
<evidence type="ECO:0000256" key="1">
    <source>
        <dbReference type="ARBA" id="ARBA00009059"/>
    </source>
</evidence>
<evidence type="ECO:0000256" key="12">
    <source>
        <dbReference type="SAM" id="MobiDB-lite"/>
    </source>
</evidence>
<feature type="binding site" evidence="11">
    <location>
        <position position="117"/>
    </location>
    <ligand>
        <name>S-adenosyl-L-methionine</name>
        <dbReference type="ChEBI" id="CHEBI:59789"/>
    </ligand>
</feature>
<gene>
    <name evidence="13" type="ORF">SEMRO_2159_G317030.1</name>
</gene>
<dbReference type="InterPro" id="IPR029063">
    <property type="entry name" value="SAM-dependent_MTases_sf"/>
</dbReference>
<evidence type="ECO:0000256" key="6">
    <source>
        <dbReference type="ARBA" id="ARBA00039449"/>
    </source>
</evidence>
<dbReference type="InterPro" id="IPR008576">
    <property type="entry name" value="MeTrfase_NTM1"/>
</dbReference>
<dbReference type="EMBL" id="CAICTM010002157">
    <property type="protein sequence ID" value="CAB9528153.1"/>
    <property type="molecule type" value="Genomic_DNA"/>
</dbReference>
<dbReference type="Proteomes" id="UP001153069">
    <property type="component" value="Unassembled WGS sequence"/>
</dbReference>
<evidence type="ECO:0000256" key="2">
    <source>
        <dbReference type="ARBA" id="ARBA00022603"/>
    </source>
</evidence>
<sequence length="274" mass="30150">MSTSITNNSASAKKDPEAGSDSTGRQYTSIAEMWNAQGVSADTPRSHIQQVWYDKAADWYEENCPATVDGVLGGFASISEIDLKGSCEFLHELQKQQQPTLDWTLGAGCECGAGIGRVTKGLLLQLGVTQVDLVESSSRLLCESPEYIGEEGAAKCKFYCSGLQDWTPPSGRYYSIIWIQWVLIYLTDDDVICFLKRCADALLPNGKGVIVVKENTTADGETFVVDNDDASVCRSLSYWLKLIEKAGLKVVYQKMQTDFPKDIFPVPMLALTKQ</sequence>
<comment type="catalytic activity">
    <reaction evidence="8">
        <text>N-terminal L-seryl-L-prolyl-L-lysyl-[protein] + 3 S-adenosyl-L-methionine = N-terminal N,N,N-trimethyl-L-seryl-L-prolyl-L-lysyl-[protein] + 3 S-adenosyl-L-homocysteine + 3 H(+)</text>
        <dbReference type="Rhea" id="RHEA:54724"/>
        <dbReference type="Rhea" id="RHEA-COMP:13789"/>
        <dbReference type="Rhea" id="RHEA-COMP:13973"/>
        <dbReference type="ChEBI" id="CHEBI:15378"/>
        <dbReference type="ChEBI" id="CHEBI:57856"/>
        <dbReference type="ChEBI" id="CHEBI:59789"/>
        <dbReference type="ChEBI" id="CHEBI:138061"/>
        <dbReference type="ChEBI" id="CHEBI:138317"/>
        <dbReference type="EC" id="2.1.1.244"/>
    </reaction>
</comment>
<evidence type="ECO:0000313" key="13">
    <source>
        <dbReference type="EMBL" id="CAB9528153.1"/>
    </source>
</evidence>
<evidence type="ECO:0000313" key="14">
    <source>
        <dbReference type="Proteomes" id="UP001153069"/>
    </source>
</evidence>
<keyword evidence="2" id="KW-0489">Methyltransferase</keyword>
<feature type="binding site" evidence="11">
    <location>
        <begin position="163"/>
        <end position="164"/>
    </location>
    <ligand>
        <name>S-adenosyl-L-methionine</name>
        <dbReference type="ChEBI" id="CHEBI:59789"/>
    </ligand>
</feature>
<dbReference type="SUPFAM" id="SSF53335">
    <property type="entry name" value="S-adenosyl-L-methionine-dependent methyltransferases"/>
    <property type="match status" value="1"/>
</dbReference>
<evidence type="ECO:0000256" key="10">
    <source>
        <dbReference type="ARBA" id="ARBA00048167"/>
    </source>
</evidence>
<evidence type="ECO:0000256" key="9">
    <source>
        <dbReference type="ARBA" id="ARBA00047885"/>
    </source>
</evidence>
<dbReference type="PIRSF" id="PIRSF016958">
    <property type="entry name" value="DUF858_MeTrfase_lik"/>
    <property type="match status" value="1"/>
</dbReference>
<accession>A0A9N8EWP6</accession>
<keyword evidence="3" id="KW-0808">Transferase</keyword>
<comment type="catalytic activity">
    <reaction evidence="9">
        <text>N-terminal L-prolyl-L-prolyl-L-lysyl-[protein] + 2 S-adenosyl-L-methionine = N-terminal N,N-dimethyl-L-prolyl-L-prolyl-L-lysyl-[protein] + 2 S-adenosyl-L-homocysteine + 2 H(+)</text>
        <dbReference type="Rhea" id="RHEA:54736"/>
        <dbReference type="Rhea" id="RHEA-COMP:13787"/>
        <dbReference type="Rhea" id="RHEA-COMP:13974"/>
        <dbReference type="ChEBI" id="CHEBI:15378"/>
        <dbReference type="ChEBI" id="CHEBI:57856"/>
        <dbReference type="ChEBI" id="CHEBI:59789"/>
        <dbReference type="ChEBI" id="CHEBI:138059"/>
        <dbReference type="ChEBI" id="CHEBI:138318"/>
        <dbReference type="EC" id="2.1.1.244"/>
    </reaction>
</comment>
<keyword evidence="4 11" id="KW-0949">S-adenosyl-L-methionine</keyword>
<name>A0A9N8EWP6_9STRA</name>
<reference evidence="13" key="1">
    <citation type="submission" date="2020-06" db="EMBL/GenBank/DDBJ databases">
        <authorList>
            <consortium name="Plant Systems Biology data submission"/>
        </authorList>
    </citation>
    <scope>NUCLEOTIDE SEQUENCE</scope>
    <source>
        <strain evidence="13">D6</strain>
    </source>
</reference>
<evidence type="ECO:0000256" key="3">
    <source>
        <dbReference type="ARBA" id="ARBA00022679"/>
    </source>
</evidence>
<proteinExistence type="inferred from homology"/>
<feature type="compositionally biased region" description="Polar residues" evidence="12">
    <location>
        <begin position="1"/>
        <end position="11"/>
    </location>
</feature>
<dbReference type="GO" id="GO:0005737">
    <property type="term" value="C:cytoplasm"/>
    <property type="evidence" value="ECO:0007669"/>
    <property type="project" value="TreeGrafter"/>
</dbReference>
<comment type="catalytic activity">
    <reaction evidence="10">
        <text>N-terminal L-alanyl-L-prolyl-L-lysyl-[protein] + 3 S-adenosyl-L-methionine = N-terminal N,N,N-trimethyl-L-alanyl-L-prolyl-L-lysyl-[protein] + 3 S-adenosyl-L-homocysteine + 3 H(+)</text>
        <dbReference type="Rhea" id="RHEA:54712"/>
        <dbReference type="Rhea" id="RHEA-COMP:13785"/>
        <dbReference type="Rhea" id="RHEA-COMP:13971"/>
        <dbReference type="ChEBI" id="CHEBI:15378"/>
        <dbReference type="ChEBI" id="CHEBI:57856"/>
        <dbReference type="ChEBI" id="CHEBI:59789"/>
        <dbReference type="ChEBI" id="CHEBI:138057"/>
        <dbReference type="ChEBI" id="CHEBI:138315"/>
        <dbReference type="EC" id="2.1.1.244"/>
    </reaction>
</comment>
<dbReference type="OrthoDB" id="1298661at2759"/>